<dbReference type="Gene3D" id="3.30.460.10">
    <property type="entry name" value="Beta Polymerase, domain 2"/>
    <property type="match status" value="1"/>
</dbReference>
<dbReference type="OrthoDB" id="1406417at2"/>
<dbReference type="EMBL" id="JUIW01000001">
    <property type="protein sequence ID" value="RYJ45452.1"/>
    <property type="molecule type" value="Genomic_DNA"/>
</dbReference>
<protein>
    <recommendedName>
        <fullName evidence="4">Nucleotidyltransferase</fullName>
    </recommendedName>
</protein>
<proteinExistence type="predicted"/>
<keyword evidence="1" id="KW-1133">Transmembrane helix</keyword>
<name>A0A444WID4_9FLAO</name>
<sequence>MRKQDKYIFTGVAVAAGIVGLIDYFRQKEKLKRIGQKMTWENYNGLQAFKKITVFGVIGGIVGNEVYKWEFGEESKKEFSSDNFLKNLVREENPNLNPMKLQELKSITKEVKDKLYNEFSDQLVCYPETVGSLSKKIAITNTYDSDIVMPVKKDNHLGNMRNLSNEIHNTIEDLFEDNAEVIKRTRATRLIFEGNEGTHKIDIVYGREIGNYKDDKNLNLYIRRPFFWQKGTTFKTNIDIQKNLLRNKPKVRELIKLLKSYRDKNSLLIENTLLEQLALESFSVYNYGKEFSVTENFVGCMEYIVERLSRTRILDYANSNNNLLNRIHLTDRQTAIQQINSDLIKINSNPCYIKEMFHK</sequence>
<reference evidence="2 3" key="1">
    <citation type="submission" date="2014-12" db="EMBL/GenBank/DDBJ databases">
        <title>Genome sequence of Flavobacterium beibuense RSKm HC5.</title>
        <authorList>
            <person name="Kim J.F."/>
            <person name="Song J.Y."/>
            <person name="Kwak M.-J."/>
            <person name="Lee S.-W."/>
        </authorList>
    </citation>
    <scope>NUCLEOTIDE SEQUENCE [LARGE SCALE GENOMIC DNA]</scope>
    <source>
        <strain evidence="2 3">RSKm HC5</strain>
    </source>
</reference>
<dbReference type="Proteomes" id="UP000289775">
    <property type="component" value="Unassembled WGS sequence"/>
</dbReference>
<keyword evidence="3" id="KW-1185">Reference proteome</keyword>
<organism evidence="2 3">
    <name type="scientific">Flavobacterium beibuense</name>
    <dbReference type="NCBI Taxonomy" id="657326"/>
    <lineage>
        <taxon>Bacteria</taxon>
        <taxon>Pseudomonadati</taxon>
        <taxon>Bacteroidota</taxon>
        <taxon>Flavobacteriia</taxon>
        <taxon>Flavobacteriales</taxon>
        <taxon>Flavobacteriaceae</taxon>
        <taxon>Flavobacterium</taxon>
    </lineage>
</organism>
<evidence type="ECO:0000256" key="1">
    <source>
        <dbReference type="SAM" id="Phobius"/>
    </source>
</evidence>
<feature type="transmembrane region" description="Helical" evidence="1">
    <location>
        <begin position="6"/>
        <end position="25"/>
    </location>
</feature>
<gene>
    <name evidence="2" type="ORF">NU09_0044</name>
</gene>
<evidence type="ECO:0000313" key="2">
    <source>
        <dbReference type="EMBL" id="RYJ45452.1"/>
    </source>
</evidence>
<evidence type="ECO:0008006" key="4">
    <source>
        <dbReference type="Google" id="ProtNLM"/>
    </source>
</evidence>
<dbReference type="InterPro" id="IPR043519">
    <property type="entry name" value="NT_sf"/>
</dbReference>
<keyword evidence="1" id="KW-0472">Membrane</keyword>
<evidence type="ECO:0000313" key="3">
    <source>
        <dbReference type="Proteomes" id="UP000289775"/>
    </source>
</evidence>
<keyword evidence="1" id="KW-0812">Transmembrane</keyword>
<comment type="caution">
    <text evidence="2">The sequence shown here is derived from an EMBL/GenBank/DDBJ whole genome shotgun (WGS) entry which is preliminary data.</text>
</comment>
<accession>A0A444WID4</accession>
<dbReference type="RefSeq" id="WP_129749238.1">
    <property type="nucleotide sequence ID" value="NZ_JUIW01000001.1"/>
</dbReference>
<dbReference type="AlphaFoldDB" id="A0A444WID4"/>